<keyword evidence="1" id="KW-0175">Coiled coil</keyword>
<proteinExistence type="predicted"/>
<evidence type="ECO:0000313" key="2">
    <source>
        <dbReference type="EMBL" id="QHS80433.1"/>
    </source>
</evidence>
<feature type="coiled-coil region" evidence="1">
    <location>
        <begin position="296"/>
        <end position="323"/>
    </location>
</feature>
<protein>
    <submittedName>
        <fullName evidence="2">Uncharacterized protein</fullName>
    </submittedName>
</protein>
<sequence>MVVSKIDPSLEYKENKEIEDEDKNKDVSLYGMNIKGHEVVIAIGEVKKENEKFDVSYVPVYLIIDNKEKIYQIGVYEFIASSYSTLLDEDGDLDISLIEGPLLFSFVTKDYVKKCLENEELPVDEVDEVEGQSNLENLKKGTILHELGIEEDDDDEYPEEETYDTDEKLKKRYNPRKSQIWVRAFLHNDLYDIKDVESNGDCLFATIREGFKDIGRHIKVNKLRGILAKHMTHKNFEAYKDYYDMTQGGIVKLENELKKDSDKGVDLKTEYAKLKKDLKTGVYDRVDKHSEKSDMIKKADNMRKEIKQKYKEYLKKKDELTSLKDIGGDYKWMKGLTTLDKLRKHIRTCKFWADGSAISILEEVLNIKLIILSSLKYQERDLENVLSCGDMVSESIVQKGSFKPRFYILAEHTGNHYKLIKYNNKTIFRFHEIPFGVKNLIKEKCLSSKGKNIYNYIPKFTNHFGIEKTLSEKIDLEKAPKEVESEPIPKKDDDKLYTDDIVFRFYSKSANAPPGEGKGEIIPEEKKKDFEELGKISNWRKVLSNFAKTPFKLGKDEFGNEYEWQSVEHYYHANKFTNNKKFFESFTLNSRNSNEEMSKNPVLAKSYGGKSGKVKGKKILERKGIKTDTDFFGENGRQGKVMEEGHRAKYQQNKDAKKILLLTKNAKLQHIVRASKDVIFYDTMRIRKELQ</sequence>
<dbReference type="EMBL" id="MN740679">
    <property type="protein sequence ID" value="QHS80433.1"/>
    <property type="molecule type" value="Genomic_DNA"/>
</dbReference>
<accession>A0A6C0ALR5</accession>
<reference evidence="2" key="1">
    <citation type="journal article" date="2020" name="Nature">
        <title>Giant virus diversity and host interactions through global metagenomics.</title>
        <authorList>
            <person name="Schulz F."/>
            <person name="Roux S."/>
            <person name="Paez-Espino D."/>
            <person name="Jungbluth S."/>
            <person name="Walsh D.A."/>
            <person name="Denef V.J."/>
            <person name="McMahon K.D."/>
            <person name="Konstantinidis K.T."/>
            <person name="Eloe-Fadrosh E.A."/>
            <person name="Kyrpides N.C."/>
            <person name="Woyke T."/>
        </authorList>
    </citation>
    <scope>NUCLEOTIDE SEQUENCE</scope>
    <source>
        <strain evidence="3">GVMAG-M-3300024261-37</strain>
        <strain evidence="2">GVMAG-S-1039698-54</strain>
    </source>
</reference>
<dbReference type="EMBL" id="MN740232">
    <property type="protein sequence ID" value="QHT94939.1"/>
    <property type="molecule type" value="Genomic_DNA"/>
</dbReference>
<evidence type="ECO:0000313" key="3">
    <source>
        <dbReference type="EMBL" id="QHT94939.1"/>
    </source>
</evidence>
<dbReference type="AlphaFoldDB" id="A0A6C0ALR5"/>
<evidence type="ECO:0000256" key="1">
    <source>
        <dbReference type="SAM" id="Coils"/>
    </source>
</evidence>
<dbReference type="InterPro" id="IPR037238">
    <property type="entry name" value="YbiA-like_sf"/>
</dbReference>
<dbReference type="SUPFAM" id="SSF143990">
    <property type="entry name" value="YbiA-like"/>
    <property type="match status" value="1"/>
</dbReference>
<organism evidence="2">
    <name type="scientific">viral metagenome</name>
    <dbReference type="NCBI Taxonomy" id="1070528"/>
    <lineage>
        <taxon>unclassified sequences</taxon>
        <taxon>metagenomes</taxon>
        <taxon>organismal metagenomes</taxon>
    </lineage>
</organism>
<dbReference type="Gene3D" id="3.90.70.80">
    <property type="match status" value="1"/>
</dbReference>
<dbReference type="Gene3D" id="1.10.357.40">
    <property type="entry name" value="YbiA-like"/>
    <property type="match status" value="1"/>
</dbReference>
<name>A0A6C0ALR5_9ZZZZ</name>